<organism evidence="1 2">
    <name type="scientific">Entomophthora muscae</name>
    <dbReference type="NCBI Taxonomy" id="34485"/>
    <lineage>
        <taxon>Eukaryota</taxon>
        <taxon>Fungi</taxon>
        <taxon>Fungi incertae sedis</taxon>
        <taxon>Zoopagomycota</taxon>
        <taxon>Entomophthoromycotina</taxon>
        <taxon>Entomophthoromycetes</taxon>
        <taxon>Entomophthorales</taxon>
        <taxon>Entomophthoraceae</taxon>
        <taxon>Entomophthora</taxon>
    </lineage>
</organism>
<protein>
    <submittedName>
        <fullName evidence="1">Uncharacterized protein</fullName>
    </submittedName>
</protein>
<keyword evidence="2" id="KW-1185">Reference proteome</keyword>
<evidence type="ECO:0000313" key="2">
    <source>
        <dbReference type="Proteomes" id="UP001165960"/>
    </source>
</evidence>
<proteinExistence type="predicted"/>
<sequence length="426" mass="46836">MYLISRFPSEAKPPKTKSSKPKKEANASSAKDETYLVESLAAVRTNVAQKHCLSQTVHPYSTPGKTKGSEPLKSESANHKSPEASDQPQQQDQHDVPQQAPAAEPYGVPIDEGDGTFNETPTIEVQKSSALKTSSQKSQQTKKSKPKPAVPLPVVKSPKFNILKTLTDIHIPISLYNLAEIALSIRAQIIKYLGTTCVRDTPEQFNVDQTALLEQDEEPTIYVVSEGAPIIDSEVEGHPTAIILDGGSTSNIILESFLSLLGVQEYSSLKEKFTFANSKTEECLGFFKDDTVEILGAGKLRSAAIFQLTRYNLLIGCHALSEFGISVSFWNHEWVIQRGNTLFPIDVCYTSPHNEGESFLLAVEAINQNKGLITKQGRDYISLWYSIKAFTAIKMILCHLPALRDMSSIGEPLSSPPRSLLSCKEL</sequence>
<reference evidence="1" key="1">
    <citation type="submission" date="2022-04" db="EMBL/GenBank/DDBJ databases">
        <title>Genome of the entomopathogenic fungus Entomophthora muscae.</title>
        <authorList>
            <person name="Elya C."/>
            <person name="Lovett B.R."/>
            <person name="Lee E."/>
            <person name="Macias A.M."/>
            <person name="Hajek A.E."/>
            <person name="De Bivort B.L."/>
            <person name="Kasson M.T."/>
            <person name="De Fine Licht H.H."/>
            <person name="Stajich J.E."/>
        </authorList>
    </citation>
    <scope>NUCLEOTIDE SEQUENCE</scope>
    <source>
        <strain evidence="1">Berkeley</strain>
    </source>
</reference>
<dbReference type="Proteomes" id="UP001165960">
    <property type="component" value="Unassembled WGS sequence"/>
</dbReference>
<gene>
    <name evidence="1" type="ORF">DSO57_1009328</name>
</gene>
<name>A0ACC2S8M2_9FUNG</name>
<comment type="caution">
    <text evidence="1">The sequence shown here is derived from an EMBL/GenBank/DDBJ whole genome shotgun (WGS) entry which is preliminary data.</text>
</comment>
<evidence type="ECO:0000313" key="1">
    <source>
        <dbReference type="EMBL" id="KAJ9058734.1"/>
    </source>
</evidence>
<dbReference type="EMBL" id="QTSX02005709">
    <property type="protein sequence ID" value="KAJ9058734.1"/>
    <property type="molecule type" value="Genomic_DNA"/>
</dbReference>
<accession>A0ACC2S8M2</accession>